<organism evidence="2">
    <name type="scientific">Tetraselmis sp. GSL018</name>
    <dbReference type="NCBI Taxonomy" id="582737"/>
    <lineage>
        <taxon>Eukaryota</taxon>
        <taxon>Viridiplantae</taxon>
        <taxon>Chlorophyta</taxon>
        <taxon>core chlorophytes</taxon>
        <taxon>Chlorodendrophyceae</taxon>
        <taxon>Chlorodendrales</taxon>
        <taxon>Chlorodendraceae</taxon>
        <taxon>Tetraselmis</taxon>
    </lineage>
</organism>
<dbReference type="AlphaFoldDB" id="A0A061RVN2"/>
<evidence type="ECO:0000313" key="2">
    <source>
        <dbReference type="EMBL" id="JAC76023.1"/>
    </source>
</evidence>
<evidence type="ECO:0000256" key="1">
    <source>
        <dbReference type="SAM" id="MobiDB-lite"/>
    </source>
</evidence>
<reference evidence="2" key="1">
    <citation type="submission" date="2014-05" db="EMBL/GenBank/DDBJ databases">
        <title>The transcriptome of the halophilic microalga Tetraselmis sp. GSL018 isolated from the Great Salt Lake, Utah.</title>
        <authorList>
            <person name="Jinkerson R.E."/>
            <person name="D'Adamo S."/>
            <person name="Posewitz M.C."/>
        </authorList>
    </citation>
    <scope>NUCLEOTIDE SEQUENCE</scope>
    <source>
        <strain evidence="2">GSL018</strain>
    </source>
</reference>
<name>A0A061RVN2_9CHLO</name>
<proteinExistence type="predicted"/>
<accession>A0A061RVN2</accession>
<sequence>MQVSELPPLTQPTLGLKQIRVSAQQRRSRNS</sequence>
<protein>
    <submittedName>
        <fullName evidence="2">Uncharacterized protein</fullName>
    </submittedName>
</protein>
<dbReference type="EMBL" id="GBEZ01009573">
    <property type="protein sequence ID" value="JAC76023.1"/>
    <property type="molecule type" value="Transcribed_RNA"/>
</dbReference>
<feature type="region of interest" description="Disordered" evidence="1">
    <location>
        <begin position="1"/>
        <end position="31"/>
    </location>
</feature>
<gene>
    <name evidence="2" type="ORF">TSPGSL018_21400</name>
</gene>
<feature type="non-terminal residue" evidence="2">
    <location>
        <position position="31"/>
    </location>
</feature>